<dbReference type="OrthoDB" id="194358at2759"/>
<keyword evidence="1" id="KW-0677">Repeat</keyword>
<feature type="repeat" description="ANK" evidence="3">
    <location>
        <begin position="121"/>
        <end position="157"/>
    </location>
</feature>
<comment type="caution">
    <text evidence="4">The sequence shown here is derived from an EMBL/GenBank/DDBJ whole genome shotgun (WGS) entry which is preliminary data.</text>
</comment>
<name>A0A1J9QQ91_9PEZI</name>
<reference evidence="4 5" key="1">
    <citation type="submission" date="2016-10" db="EMBL/GenBank/DDBJ databases">
        <title>Proteomics and genomics reveal pathogen-plant mechanisms compatible with a hemibiotrophic lifestyle of Diplodia corticola.</title>
        <authorList>
            <person name="Fernandes I."/>
            <person name="De Jonge R."/>
            <person name="Van De Peer Y."/>
            <person name="Devreese B."/>
            <person name="Alves A."/>
            <person name="Esteves A.C."/>
        </authorList>
    </citation>
    <scope>NUCLEOTIDE SEQUENCE [LARGE SCALE GENOMIC DNA]</scope>
    <source>
        <strain evidence="4 5">CBS 112549</strain>
    </source>
</reference>
<dbReference type="SMART" id="SM00248">
    <property type="entry name" value="ANK"/>
    <property type="match status" value="3"/>
</dbReference>
<keyword evidence="2 3" id="KW-0040">ANK repeat</keyword>
<proteinExistence type="predicted"/>
<dbReference type="Gene3D" id="1.25.40.20">
    <property type="entry name" value="Ankyrin repeat-containing domain"/>
    <property type="match status" value="1"/>
</dbReference>
<dbReference type="SUPFAM" id="SSF48403">
    <property type="entry name" value="Ankyrin repeat"/>
    <property type="match status" value="1"/>
</dbReference>
<dbReference type="PANTHER" id="PTHR24171">
    <property type="entry name" value="ANKYRIN REPEAT DOMAIN-CONTAINING PROTEIN 39-RELATED"/>
    <property type="match status" value="1"/>
</dbReference>
<dbReference type="GeneID" id="31018526"/>
<organism evidence="4 5">
    <name type="scientific">Diplodia corticola</name>
    <dbReference type="NCBI Taxonomy" id="236234"/>
    <lineage>
        <taxon>Eukaryota</taxon>
        <taxon>Fungi</taxon>
        <taxon>Dikarya</taxon>
        <taxon>Ascomycota</taxon>
        <taxon>Pezizomycotina</taxon>
        <taxon>Dothideomycetes</taxon>
        <taxon>Dothideomycetes incertae sedis</taxon>
        <taxon>Botryosphaeriales</taxon>
        <taxon>Botryosphaeriaceae</taxon>
        <taxon>Diplodia</taxon>
    </lineage>
</organism>
<dbReference type="RefSeq" id="XP_020126454.1">
    <property type="nucleotide sequence ID" value="XM_020278265.1"/>
</dbReference>
<dbReference type="InterPro" id="IPR002110">
    <property type="entry name" value="Ankyrin_rpt"/>
</dbReference>
<evidence type="ECO:0000256" key="1">
    <source>
        <dbReference type="ARBA" id="ARBA00022737"/>
    </source>
</evidence>
<evidence type="ECO:0000256" key="3">
    <source>
        <dbReference type="PROSITE-ProRule" id="PRU00023"/>
    </source>
</evidence>
<dbReference type="AlphaFoldDB" id="A0A1J9QQ91"/>
<sequence>MGFFTEVQKEALKAAGEGGFERVKDMLAGTDLVKGRDKSKSIEFLYLNAARGGPIYVTLPPNAARGGHVEILRYLFERYPYPRNSLLDAIGDAILYGSLDTVRLFLDRWPDTVDVNSCGSHSSTPLTLALRVEHRAAAYSMTELLLRYGADPNKPSYQGLPIEYALTSSWPELVPLLIKYGAEPFPLEKELQLLPRAASNGRLEAVSRLVEKGADLDADALKAPYDGSALWNAVLRGHVKVAEYLICAGADPNQRNHAGESMLQVAERLSVNKKEMVAALQAFGAR</sequence>
<dbReference type="InterPro" id="IPR036770">
    <property type="entry name" value="Ankyrin_rpt-contain_sf"/>
</dbReference>
<dbReference type="Pfam" id="PF12796">
    <property type="entry name" value="Ank_2"/>
    <property type="match status" value="1"/>
</dbReference>
<gene>
    <name evidence="4" type="ORF">BKCO1_650009</name>
</gene>
<evidence type="ECO:0000313" key="5">
    <source>
        <dbReference type="Proteomes" id="UP000183809"/>
    </source>
</evidence>
<dbReference type="STRING" id="236234.A0A1J9QQ91"/>
<keyword evidence="5" id="KW-1185">Reference proteome</keyword>
<dbReference type="Proteomes" id="UP000183809">
    <property type="component" value="Unassembled WGS sequence"/>
</dbReference>
<dbReference type="PROSITE" id="PS50088">
    <property type="entry name" value="ANK_REPEAT"/>
    <property type="match status" value="2"/>
</dbReference>
<evidence type="ECO:0000313" key="4">
    <source>
        <dbReference type="EMBL" id="OJD30194.1"/>
    </source>
</evidence>
<evidence type="ECO:0000256" key="2">
    <source>
        <dbReference type="ARBA" id="ARBA00023043"/>
    </source>
</evidence>
<dbReference type="Pfam" id="PF00023">
    <property type="entry name" value="Ank"/>
    <property type="match status" value="1"/>
</dbReference>
<accession>A0A1J9QQ91</accession>
<protein>
    <submittedName>
        <fullName evidence="4">Ankyrin</fullName>
    </submittedName>
</protein>
<dbReference type="EMBL" id="MNUE01000065">
    <property type="protein sequence ID" value="OJD30194.1"/>
    <property type="molecule type" value="Genomic_DNA"/>
</dbReference>
<feature type="repeat" description="ANK" evidence="3">
    <location>
        <begin position="225"/>
        <end position="257"/>
    </location>
</feature>